<dbReference type="RefSeq" id="WP_307521421.1">
    <property type="nucleotide sequence ID" value="NZ_JAUSZI010000002.1"/>
</dbReference>
<evidence type="ECO:0000313" key="1">
    <source>
        <dbReference type="EMBL" id="MDQ1026112.1"/>
    </source>
</evidence>
<proteinExistence type="predicted"/>
<evidence type="ECO:0000313" key="2">
    <source>
        <dbReference type="Proteomes" id="UP001230328"/>
    </source>
</evidence>
<name>A0ABU0SRK0_9ACTN</name>
<dbReference type="EMBL" id="JAUSZI010000002">
    <property type="protein sequence ID" value="MDQ1026112.1"/>
    <property type="molecule type" value="Genomic_DNA"/>
</dbReference>
<keyword evidence="2" id="KW-1185">Reference proteome</keyword>
<organism evidence="1 2">
    <name type="scientific">Streptomyces umbrinus</name>
    <dbReference type="NCBI Taxonomy" id="67370"/>
    <lineage>
        <taxon>Bacteria</taxon>
        <taxon>Bacillati</taxon>
        <taxon>Actinomycetota</taxon>
        <taxon>Actinomycetes</taxon>
        <taxon>Kitasatosporales</taxon>
        <taxon>Streptomycetaceae</taxon>
        <taxon>Streptomyces</taxon>
        <taxon>Streptomyces phaeochromogenes group</taxon>
    </lineage>
</organism>
<evidence type="ECO:0008006" key="3">
    <source>
        <dbReference type="Google" id="ProtNLM"/>
    </source>
</evidence>
<dbReference type="Proteomes" id="UP001230328">
    <property type="component" value="Unassembled WGS sequence"/>
</dbReference>
<gene>
    <name evidence="1" type="ORF">QF035_003694</name>
</gene>
<reference evidence="1 2" key="1">
    <citation type="submission" date="2023-07" db="EMBL/GenBank/DDBJ databases">
        <title>Comparative genomics of wheat-associated soil bacteria to identify genetic determinants of phenazine resistance.</title>
        <authorList>
            <person name="Mouncey N."/>
        </authorList>
    </citation>
    <scope>NUCLEOTIDE SEQUENCE [LARGE SCALE GENOMIC DNA]</scope>
    <source>
        <strain evidence="1 2">V2I4</strain>
    </source>
</reference>
<protein>
    <recommendedName>
        <fullName evidence="3">YokE-like PH domain-containing protein</fullName>
    </recommendedName>
</protein>
<accession>A0ABU0SRK0</accession>
<comment type="caution">
    <text evidence="1">The sequence shown here is derived from an EMBL/GenBank/DDBJ whole genome shotgun (WGS) entry which is preliminary data.</text>
</comment>
<sequence>MRKDLEELLEQMPAQDAQELRQEPYAQLVGQIAQQLPADEYIICMAHASGRGWIHGVLVLTFNRLVFFTAPGANVIDFGTVAQVLPVAAERKRLFHSADDAKLLVHRLQRDSDLWRIHGAPEWGDAFTSAVRTGFAQWQLNRPTAT</sequence>